<dbReference type="EMBL" id="NMUH01000003">
    <property type="protein sequence ID" value="MQL67914.1"/>
    <property type="molecule type" value="Genomic_DNA"/>
</dbReference>
<gene>
    <name evidence="1" type="ORF">Taro_000161</name>
</gene>
<dbReference type="AlphaFoldDB" id="A0A843TE56"/>
<proteinExistence type="predicted"/>
<name>A0A843TE56_COLES</name>
<dbReference type="Proteomes" id="UP000652761">
    <property type="component" value="Unassembled WGS sequence"/>
</dbReference>
<comment type="caution">
    <text evidence="1">The sequence shown here is derived from an EMBL/GenBank/DDBJ whole genome shotgun (WGS) entry which is preliminary data.</text>
</comment>
<evidence type="ECO:0000313" key="1">
    <source>
        <dbReference type="EMBL" id="MQL67914.1"/>
    </source>
</evidence>
<accession>A0A843TE56</accession>
<reference evidence="1" key="1">
    <citation type="submission" date="2017-07" db="EMBL/GenBank/DDBJ databases">
        <title>Taro Niue Genome Assembly and Annotation.</title>
        <authorList>
            <person name="Atibalentja N."/>
            <person name="Keating K."/>
            <person name="Fields C.J."/>
        </authorList>
    </citation>
    <scope>NUCLEOTIDE SEQUENCE</scope>
    <source>
        <strain evidence="1">Niue_2</strain>
        <tissue evidence="1">Leaf</tissue>
    </source>
</reference>
<organism evidence="1 2">
    <name type="scientific">Colocasia esculenta</name>
    <name type="common">Wild taro</name>
    <name type="synonym">Arum esculentum</name>
    <dbReference type="NCBI Taxonomy" id="4460"/>
    <lineage>
        <taxon>Eukaryota</taxon>
        <taxon>Viridiplantae</taxon>
        <taxon>Streptophyta</taxon>
        <taxon>Embryophyta</taxon>
        <taxon>Tracheophyta</taxon>
        <taxon>Spermatophyta</taxon>
        <taxon>Magnoliopsida</taxon>
        <taxon>Liliopsida</taxon>
        <taxon>Araceae</taxon>
        <taxon>Aroideae</taxon>
        <taxon>Colocasieae</taxon>
        <taxon>Colocasia</taxon>
    </lineage>
</organism>
<protein>
    <submittedName>
        <fullName evidence="1">Uncharacterized protein</fullName>
    </submittedName>
</protein>
<evidence type="ECO:0000313" key="2">
    <source>
        <dbReference type="Proteomes" id="UP000652761"/>
    </source>
</evidence>
<sequence>MVDIFAHSAVGFILGLRVHVGVSRRLREPACGVAFTVAGLLSVDPAVSLVDVSLCAIGCYALLSRHL</sequence>
<keyword evidence="2" id="KW-1185">Reference proteome</keyword>